<name>A0A2R8BP67_9RHOB</name>
<accession>A0A2R8BP67</accession>
<dbReference type="AlphaFoldDB" id="A0A2R8BP67"/>
<evidence type="ECO:0000313" key="1">
    <source>
        <dbReference type="EMBL" id="SPH27330.1"/>
    </source>
</evidence>
<protein>
    <submittedName>
        <fullName evidence="1">Uncharacterized protein</fullName>
    </submittedName>
</protein>
<sequence length="109" mass="12727">MKATSAAIEKCLTDAKREDHSPQFVRTMLDEIFENGYFVHSMEVHEIQNVDEWHPRIDWGIYGLDHGWDTLAKFDAAYARQIVDQRLGMAMECENQTICHIWLDDLVKS</sequence>
<dbReference type="Proteomes" id="UP000244880">
    <property type="component" value="Unassembled WGS sequence"/>
</dbReference>
<organism evidence="1 2">
    <name type="scientific">Ascidiaceihabitans donghaensis</name>
    <dbReference type="NCBI Taxonomy" id="1510460"/>
    <lineage>
        <taxon>Bacteria</taxon>
        <taxon>Pseudomonadati</taxon>
        <taxon>Pseudomonadota</taxon>
        <taxon>Alphaproteobacteria</taxon>
        <taxon>Rhodobacterales</taxon>
        <taxon>Paracoccaceae</taxon>
        <taxon>Ascidiaceihabitans</taxon>
    </lineage>
</organism>
<keyword evidence="2" id="KW-1185">Reference proteome</keyword>
<dbReference type="EMBL" id="OMOR01000002">
    <property type="protein sequence ID" value="SPH27330.1"/>
    <property type="molecule type" value="Genomic_DNA"/>
</dbReference>
<evidence type="ECO:0000313" key="2">
    <source>
        <dbReference type="Proteomes" id="UP000244880"/>
    </source>
</evidence>
<proteinExistence type="predicted"/>
<gene>
    <name evidence="1" type="ORF">ASD8599_03796</name>
</gene>
<reference evidence="1 2" key="1">
    <citation type="submission" date="2018-03" db="EMBL/GenBank/DDBJ databases">
        <authorList>
            <person name="Keele B.F."/>
        </authorList>
    </citation>
    <scope>NUCLEOTIDE SEQUENCE [LARGE SCALE GENOMIC DNA]</scope>
    <source>
        <strain evidence="1 2">CECT 8599</strain>
    </source>
</reference>